<evidence type="ECO:0000256" key="7">
    <source>
        <dbReference type="ARBA" id="ARBA00024211"/>
    </source>
</evidence>
<evidence type="ECO:0000256" key="5">
    <source>
        <dbReference type="ARBA" id="ARBA00023136"/>
    </source>
</evidence>
<accession>A0A2I4H3T4</accession>
<dbReference type="InterPro" id="IPR021182">
    <property type="entry name" value="SOK_magnoliopsida"/>
</dbReference>
<dbReference type="PANTHER" id="PTHR31083">
    <property type="entry name" value="UPSTREAM OF FLC PROTEIN (DUF966)"/>
    <property type="match status" value="1"/>
</dbReference>
<dbReference type="PIRSF" id="PIRSF031043">
    <property type="entry name" value="UCP031043"/>
    <property type="match status" value="1"/>
</dbReference>
<feature type="compositionally biased region" description="Basic and acidic residues" evidence="9">
    <location>
        <begin position="243"/>
        <end position="255"/>
    </location>
</feature>
<keyword evidence="5" id="KW-0472">Membrane</keyword>
<dbReference type="RefSeq" id="XP_018850816.1">
    <property type="nucleotide sequence ID" value="XM_018995271.2"/>
</dbReference>
<dbReference type="GO" id="GO:2000067">
    <property type="term" value="P:regulation of root morphogenesis"/>
    <property type="evidence" value="ECO:0007669"/>
    <property type="project" value="UniProtKB-ARBA"/>
</dbReference>
<protein>
    <submittedName>
        <fullName evidence="11">Protein UPSTREAM OF FLC</fullName>
    </submittedName>
</protein>
<evidence type="ECO:0000256" key="6">
    <source>
        <dbReference type="ARBA" id="ARBA00023306"/>
    </source>
</evidence>
<feature type="compositionally biased region" description="Basic residues" evidence="9">
    <location>
        <begin position="412"/>
        <end position="427"/>
    </location>
</feature>
<feature type="region of interest" description="Disordered" evidence="9">
    <location>
        <begin position="143"/>
        <end position="261"/>
    </location>
</feature>
<dbReference type="FunCoup" id="A0A2I4H3T4">
    <property type="interactions" value="277"/>
</dbReference>
<evidence type="ECO:0000313" key="11">
    <source>
        <dbReference type="RefSeq" id="XP_018850816.1"/>
    </source>
</evidence>
<dbReference type="GO" id="GO:0005886">
    <property type="term" value="C:plasma membrane"/>
    <property type="evidence" value="ECO:0007669"/>
    <property type="project" value="UniProtKB-SubCell"/>
</dbReference>
<feature type="region of interest" description="Disordered" evidence="9">
    <location>
        <begin position="397"/>
        <end position="427"/>
    </location>
</feature>
<comment type="similarity">
    <text evidence="7">Belongs to the SOSEKI family.</text>
</comment>
<feature type="compositionally biased region" description="Polar residues" evidence="9">
    <location>
        <begin position="181"/>
        <end position="191"/>
    </location>
</feature>
<dbReference type="PANTHER" id="PTHR31083:SF18">
    <property type="entry name" value="PROTEIN SOSEKI 2"/>
    <property type="match status" value="1"/>
</dbReference>
<evidence type="ECO:0000256" key="4">
    <source>
        <dbReference type="ARBA" id="ARBA00022618"/>
    </source>
</evidence>
<keyword evidence="4" id="KW-0132">Cell division</keyword>
<keyword evidence="2" id="KW-0217">Developmental protein</keyword>
<sequence>MEVRSRRARETSPDRVKVYMQPKLKPIKKVQVVYYLSRNGHLEHPHYMEVTHSPDQPLRLRDVMDRLTVLRGKGMPSLYSWSCKRSYKSGYVWNDLAESDIIYPAEGAEYVLKGSELVEGCSERLQQLQITNSHRQEIQQIQVPNFNSKGKPSAQSPHGEHEDHEYEEYEEEEEFEDGEKTSYTSSTTPHSRCSRGVSTDEPEDNETQQPPQTHKNLTVLTLNDSSPPSTYSADNVKPNESNISKRFEDGDHPVPDQRNNSKRWQAGDRVLITNTNETEISRNSVLLQLIACGSSAVAKSKNAPAGLKQPVKSTVKKSDSLHKGVLFKNAVKLTEEDMISYMSENPRFGNLQSEEKEYFSGSIVEAMSEDRVAAEPVLKKSNSYNEERSKKIMVAEAAEEEKREKAAVRGKCIPRRKSSASSKHIKK</sequence>
<dbReference type="InterPro" id="IPR010369">
    <property type="entry name" value="SOK"/>
</dbReference>
<dbReference type="STRING" id="51240.A0A2I4H3T4"/>
<dbReference type="GO" id="GO:0090708">
    <property type="term" value="P:specification of plant organ axis polarity"/>
    <property type="evidence" value="ECO:0007669"/>
    <property type="project" value="UniProtKB-ARBA"/>
</dbReference>
<dbReference type="Gramene" id="Jr01_16530_p1">
    <property type="protein sequence ID" value="cds.Jr01_16530_p1"/>
    <property type="gene ID" value="Jr01_16530"/>
</dbReference>
<keyword evidence="6" id="KW-0131">Cell cycle</keyword>
<proteinExistence type="inferred from homology"/>
<dbReference type="Proteomes" id="UP000235220">
    <property type="component" value="Chromosome 1"/>
</dbReference>
<dbReference type="GO" id="GO:0051302">
    <property type="term" value="P:regulation of cell division"/>
    <property type="evidence" value="ECO:0007669"/>
    <property type="project" value="UniProtKB-ARBA"/>
</dbReference>
<comment type="subcellular location">
    <subcellularLocation>
        <location evidence="1">Cell membrane</location>
        <topology evidence="1">Peripheral membrane protein</topology>
        <orientation evidence="1">Cytoplasmic side</orientation>
    </subcellularLocation>
</comment>
<evidence type="ECO:0000313" key="10">
    <source>
        <dbReference type="Proteomes" id="UP000235220"/>
    </source>
</evidence>
<dbReference type="AlphaFoldDB" id="A0A2I4H3T4"/>
<keyword evidence="3" id="KW-1003">Cell membrane</keyword>
<dbReference type="GO" id="GO:0051301">
    <property type="term" value="P:cell division"/>
    <property type="evidence" value="ECO:0007669"/>
    <property type="project" value="UniProtKB-KW"/>
</dbReference>
<feature type="compositionally biased region" description="Polar residues" evidence="9">
    <location>
        <begin position="143"/>
        <end position="156"/>
    </location>
</feature>
<gene>
    <name evidence="11" type="primary">LOC109013242</name>
</gene>
<dbReference type="KEGG" id="jre:109013242"/>
<evidence type="ECO:0000256" key="8">
    <source>
        <dbReference type="ARBA" id="ARBA00046534"/>
    </source>
</evidence>
<dbReference type="OrthoDB" id="1731358at2759"/>
<dbReference type="InterPro" id="IPR048351">
    <property type="entry name" value="SOK_DIX"/>
</dbReference>
<reference evidence="11" key="1">
    <citation type="submission" date="2025-08" db="UniProtKB">
        <authorList>
            <consortium name="RefSeq"/>
        </authorList>
    </citation>
    <scope>IDENTIFICATION</scope>
    <source>
        <tissue evidence="11">Leaves</tissue>
    </source>
</reference>
<comment type="subunit">
    <text evidence="8">Homodimer. Forms long polymer filaments with other SOKs proteins polymers (e.g. SOK1, SOK2, SOK3 and SOK4) crucial for polar localization and biological activity. Binds to ANGUSTIFOLIA (AN).</text>
</comment>
<evidence type="ECO:0000256" key="1">
    <source>
        <dbReference type="ARBA" id="ARBA00004413"/>
    </source>
</evidence>
<feature type="compositionally biased region" description="Polar residues" evidence="9">
    <location>
        <begin position="207"/>
        <end position="242"/>
    </location>
</feature>
<dbReference type="GO" id="GO:0051258">
    <property type="term" value="P:protein polymerization"/>
    <property type="evidence" value="ECO:0007669"/>
    <property type="project" value="UniProtKB-ARBA"/>
</dbReference>
<keyword evidence="10" id="KW-1185">Reference proteome</keyword>
<evidence type="ECO:0000256" key="3">
    <source>
        <dbReference type="ARBA" id="ARBA00022475"/>
    </source>
</evidence>
<dbReference type="GeneID" id="109013242"/>
<feature type="compositionally biased region" description="Acidic residues" evidence="9">
    <location>
        <begin position="165"/>
        <end position="177"/>
    </location>
</feature>
<organism evidence="10 11">
    <name type="scientific">Juglans regia</name>
    <name type="common">English walnut</name>
    <dbReference type="NCBI Taxonomy" id="51240"/>
    <lineage>
        <taxon>Eukaryota</taxon>
        <taxon>Viridiplantae</taxon>
        <taxon>Streptophyta</taxon>
        <taxon>Embryophyta</taxon>
        <taxon>Tracheophyta</taxon>
        <taxon>Spermatophyta</taxon>
        <taxon>Magnoliopsida</taxon>
        <taxon>eudicotyledons</taxon>
        <taxon>Gunneridae</taxon>
        <taxon>Pentapetalae</taxon>
        <taxon>rosids</taxon>
        <taxon>fabids</taxon>
        <taxon>Fagales</taxon>
        <taxon>Juglandaceae</taxon>
        <taxon>Juglans</taxon>
    </lineage>
</organism>
<evidence type="ECO:0000256" key="9">
    <source>
        <dbReference type="SAM" id="MobiDB-lite"/>
    </source>
</evidence>
<dbReference type="Pfam" id="PF06136">
    <property type="entry name" value="SOK"/>
    <property type="match status" value="1"/>
</dbReference>
<evidence type="ECO:0000256" key="2">
    <source>
        <dbReference type="ARBA" id="ARBA00022473"/>
    </source>
</evidence>
<name>A0A2I4H3T4_JUGRE</name>